<accession>A0A6J8BWF8</accession>
<evidence type="ECO:0000313" key="2">
    <source>
        <dbReference type="Proteomes" id="UP000507470"/>
    </source>
</evidence>
<protein>
    <submittedName>
        <fullName evidence="1">Uncharacterized protein</fullName>
    </submittedName>
</protein>
<sequence length="248" mass="28568">MSRIKALIRLRLHKLIGMHMFKSIYSEEGSNSFKRHSFSSDKPVYRFLIFDCDSTSSFLVAGKIVNTQSSLVLHIEQLSTDTIEDFLKAYLKRAAKEVKEFHGKDIADFSVTDDIGKRVDYNMKAIICLLFDEKQLMRDTNIGHSYPTFIVHLTPKPYSYIQLKVRIMGGDKGHMHPFTVFVRSDCSTVKLRQEISKHSHWNPKSFEVFLPNSPNVIDEVENIQNLPKLISVNSVLTVRRTKKNSLDN</sequence>
<evidence type="ECO:0000313" key="1">
    <source>
        <dbReference type="EMBL" id="CAC5386677.1"/>
    </source>
</evidence>
<name>A0A6J8BWF8_MYTCO</name>
<dbReference type="AlphaFoldDB" id="A0A6J8BWF8"/>
<proteinExistence type="predicted"/>
<keyword evidence="2" id="KW-1185">Reference proteome</keyword>
<dbReference type="Proteomes" id="UP000507470">
    <property type="component" value="Unassembled WGS sequence"/>
</dbReference>
<reference evidence="1 2" key="1">
    <citation type="submission" date="2020-06" db="EMBL/GenBank/DDBJ databases">
        <authorList>
            <person name="Li R."/>
            <person name="Bekaert M."/>
        </authorList>
    </citation>
    <scope>NUCLEOTIDE SEQUENCE [LARGE SCALE GENOMIC DNA]</scope>
    <source>
        <strain evidence="2">wild</strain>
    </source>
</reference>
<dbReference type="EMBL" id="CACVKT020003887">
    <property type="protein sequence ID" value="CAC5386677.1"/>
    <property type="molecule type" value="Genomic_DNA"/>
</dbReference>
<organism evidence="1 2">
    <name type="scientific">Mytilus coruscus</name>
    <name type="common">Sea mussel</name>
    <dbReference type="NCBI Taxonomy" id="42192"/>
    <lineage>
        <taxon>Eukaryota</taxon>
        <taxon>Metazoa</taxon>
        <taxon>Spiralia</taxon>
        <taxon>Lophotrochozoa</taxon>
        <taxon>Mollusca</taxon>
        <taxon>Bivalvia</taxon>
        <taxon>Autobranchia</taxon>
        <taxon>Pteriomorphia</taxon>
        <taxon>Mytilida</taxon>
        <taxon>Mytiloidea</taxon>
        <taxon>Mytilidae</taxon>
        <taxon>Mytilinae</taxon>
        <taxon>Mytilus</taxon>
    </lineage>
</organism>
<gene>
    <name evidence="1" type="ORF">MCOR_22086</name>
</gene>